<dbReference type="InterPro" id="IPR035999">
    <property type="entry name" value="Sec7_dom_sf"/>
</dbReference>
<proteinExistence type="predicted"/>
<dbReference type="InterPro" id="IPR056604">
    <property type="entry name" value="GBF1-like_TPR"/>
</dbReference>
<sequence length="1497" mass="165796">MASSDASPNPRRTVSHKHVLYSQILTVTSAMRKNSRWASATHFMNPRDSALGSNLGLRVSNSSQSARRVSREADLMLGFEDLNRAVRDVEDIMTVPLPTLLAPFFAIIRSPLSTGPITSAALNSLHSFFVCGLISSQSLSLEAALIELSGTVSHCKFEASDSSGDEVVLLRIMTVIHDCLCGGVGGGLGDVEVCEMLETVLTTCCQMRLTETLRRSAENTMHSLVRTVFSRLHSLDPRVEEEKLAASDEDAPDAEIRMTVSTTEASLNEENSQEIVVERHEGSEDPEDAGRTPSSAATIARPEYGLPAILELLRVLINVLDPNDQQHTDSTRLVALGILNAAFEASGPRIPDFPSLEVLILDSGCKFLFQLARSENIYVLHSALRTISTVFDTMRQHLKLQQELFLAFTIDRLAPPVPPQGRKGNGLYTGSPRPGTPAPATPTLGPPEGKQETETGTTTPSRVLVTPARGETRDLILETLSQISRHPSFMVDLYVNYDCDINCENLFERLIDFLTKAVYPSHYPGGLDARQRNVQYLCLDLLLAFVNDMAARADGAAQPWPTDFPEAESLLQAKSQKKLIIAAATRFNTKPKTGVAFLEENQLIYSDLTPDAPESAKAHNLAVFLRGCARLDKRLLGDYLSREENLPLLKAFIGLIDFRDKRFADAMRELLETFRLPGEAQQIARITETFASIYFASGPEEIQNEDAVYVLAYSVILLNTDLHNPQVRKRMTIEEYQRNLRGVNNNTDFSSEFLQNIYDSIRKREIVMPEEHVGQLGFEYAWKDLLTRSREAGASRNLMTCNSALFDVDMFKSVWKPVISAIAYAFISFDDDYIIQRSIAGFRQCATLAGHFQLPDVFDFVVVSLSQATSLLSESISGQVPNFPVVDVEGQSVTVSNLSIKFGTNFKGQLAAVVLFNIVNGNGNALREGWTQIFEMFQNLFLHSLLPTRMLQMEDFLGGVSMIPLRGGHPPRVAPRSDGGLLSALSSYLMTPYGASSDALVPDATDSDVENTLCTIDCITSCRLDELYGQIMQLDVDALVAAVRALEALAHDRTVARLKQGSDDDSSQPYQDEDSYSLPYDPASVFLLETMVSICCQTPQHIEDLWPIVFEHLSALLGTSIQYSFLLIERAVVGLLRLCLLIAKKPSLRDQIYVSFDILSCLPASVATPVAEQVVAGVLLLVQNHKEIISSQTEWNLVFALLRSTISHPEAARPSFELVTSLVSDGPDQTVTLDNFSGLLNLLDDFASGAGVVAEGQHHQGRRQEPLTSANSPPIERGRKAVDLIVDLKKFMSPLSDSAHLQRGQAWRQLCLPLISSLSRQSTNAAREVRHSAIGQLQRMLLGPHILFDEADSEQVDEIFNRVIFPLLDDLLKPQVFNRDPRGMPETRLRASALLCKAFMHFEVRESQAKADIRLLWIQILDLLDRLMNVDKGDQLYEAIPESLKNVVLVMHAAQILVPPSADDKRDDRQRTLWTATNERVERFLPGFIASVIPEEP</sequence>
<dbReference type="SMART" id="SM00222">
    <property type="entry name" value="Sec7"/>
    <property type="match status" value="1"/>
</dbReference>
<dbReference type="InterPro" id="IPR000904">
    <property type="entry name" value="Sec7_dom"/>
</dbReference>
<organism evidence="3 4">
    <name type="scientific">Mycena maculata</name>
    <dbReference type="NCBI Taxonomy" id="230809"/>
    <lineage>
        <taxon>Eukaryota</taxon>
        <taxon>Fungi</taxon>
        <taxon>Dikarya</taxon>
        <taxon>Basidiomycota</taxon>
        <taxon>Agaricomycotina</taxon>
        <taxon>Agaricomycetes</taxon>
        <taxon>Agaricomycetidae</taxon>
        <taxon>Agaricales</taxon>
        <taxon>Marasmiineae</taxon>
        <taxon>Mycenaceae</taxon>
        <taxon>Mycena</taxon>
    </lineage>
</organism>
<dbReference type="InterPro" id="IPR016024">
    <property type="entry name" value="ARM-type_fold"/>
</dbReference>
<dbReference type="Gene3D" id="1.10.1000.11">
    <property type="entry name" value="Arf Nucleotide-binding Site Opener,domain 2"/>
    <property type="match status" value="1"/>
</dbReference>
<feature type="compositionally biased region" description="Basic and acidic residues" evidence="1">
    <location>
        <begin position="1256"/>
        <end position="1265"/>
    </location>
</feature>
<dbReference type="CDD" id="cd00171">
    <property type="entry name" value="Sec7"/>
    <property type="match status" value="1"/>
</dbReference>
<name>A0AAD7J4B3_9AGAR</name>
<evidence type="ECO:0000313" key="4">
    <source>
        <dbReference type="Proteomes" id="UP001215280"/>
    </source>
</evidence>
<dbReference type="InterPro" id="IPR023394">
    <property type="entry name" value="Sec7_C_sf"/>
</dbReference>
<dbReference type="FunFam" id="1.10.1000.11:FF:000002">
    <property type="entry name" value="Cytohesin 1"/>
    <property type="match status" value="1"/>
</dbReference>
<dbReference type="PROSITE" id="PS50190">
    <property type="entry name" value="SEC7"/>
    <property type="match status" value="1"/>
</dbReference>
<dbReference type="Pfam" id="PF01369">
    <property type="entry name" value="Sec7"/>
    <property type="match status" value="1"/>
</dbReference>
<dbReference type="Pfam" id="PF23325">
    <property type="entry name" value="TPR_28"/>
    <property type="match status" value="1"/>
</dbReference>
<feature type="region of interest" description="Disordered" evidence="1">
    <location>
        <begin position="416"/>
        <end position="465"/>
    </location>
</feature>
<feature type="compositionally biased region" description="Low complexity" evidence="1">
    <location>
        <begin position="441"/>
        <end position="460"/>
    </location>
</feature>
<reference evidence="3" key="1">
    <citation type="submission" date="2023-03" db="EMBL/GenBank/DDBJ databases">
        <title>Massive genome expansion in bonnet fungi (Mycena s.s.) driven by repeated elements and novel gene families across ecological guilds.</title>
        <authorList>
            <consortium name="Lawrence Berkeley National Laboratory"/>
            <person name="Harder C.B."/>
            <person name="Miyauchi S."/>
            <person name="Viragh M."/>
            <person name="Kuo A."/>
            <person name="Thoen E."/>
            <person name="Andreopoulos B."/>
            <person name="Lu D."/>
            <person name="Skrede I."/>
            <person name="Drula E."/>
            <person name="Henrissat B."/>
            <person name="Morin E."/>
            <person name="Kohler A."/>
            <person name="Barry K."/>
            <person name="LaButti K."/>
            <person name="Morin E."/>
            <person name="Salamov A."/>
            <person name="Lipzen A."/>
            <person name="Mereny Z."/>
            <person name="Hegedus B."/>
            <person name="Baldrian P."/>
            <person name="Stursova M."/>
            <person name="Weitz H."/>
            <person name="Taylor A."/>
            <person name="Grigoriev I.V."/>
            <person name="Nagy L.G."/>
            <person name="Martin F."/>
            <person name="Kauserud H."/>
        </authorList>
    </citation>
    <scope>NUCLEOTIDE SEQUENCE</scope>
    <source>
        <strain evidence="3">CBHHK188m</strain>
    </source>
</reference>
<accession>A0AAD7J4B3</accession>
<dbReference type="Proteomes" id="UP001215280">
    <property type="component" value="Unassembled WGS sequence"/>
</dbReference>
<keyword evidence="4" id="KW-1185">Reference proteome</keyword>
<dbReference type="PANTHER" id="PTHR10663:SF388">
    <property type="entry name" value="GOLGI-SPECIFIC BREFELDIN A-RESISTANCE GUANINE NUCLEOTIDE EXCHANGE FACTOR 1"/>
    <property type="match status" value="1"/>
</dbReference>
<feature type="domain" description="SEC7" evidence="2">
    <location>
        <begin position="569"/>
        <end position="764"/>
    </location>
</feature>
<evidence type="ECO:0000259" key="2">
    <source>
        <dbReference type="PROSITE" id="PS50190"/>
    </source>
</evidence>
<feature type="region of interest" description="Disordered" evidence="1">
    <location>
        <begin position="1254"/>
        <end position="1275"/>
    </location>
</feature>
<dbReference type="SUPFAM" id="SSF48425">
    <property type="entry name" value="Sec7 domain"/>
    <property type="match status" value="1"/>
</dbReference>
<evidence type="ECO:0000256" key="1">
    <source>
        <dbReference type="SAM" id="MobiDB-lite"/>
    </source>
</evidence>
<dbReference type="Pfam" id="PF12783">
    <property type="entry name" value="Sec7-like_HUS"/>
    <property type="match status" value="1"/>
</dbReference>
<gene>
    <name evidence="3" type="ORF">DFH07DRAFT_1060748</name>
</gene>
<dbReference type="SUPFAM" id="SSF48371">
    <property type="entry name" value="ARM repeat"/>
    <property type="match status" value="1"/>
</dbReference>
<dbReference type="InterPro" id="IPR032691">
    <property type="entry name" value="Mon2/Sec7/BIG1-like_HUS"/>
</dbReference>
<dbReference type="GO" id="GO:0005794">
    <property type="term" value="C:Golgi apparatus"/>
    <property type="evidence" value="ECO:0007669"/>
    <property type="project" value="UniProtKB-ARBA"/>
</dbReference>
<dbReference type="GO" id="GO:0016192">
    <property type="term" value="P:vesicle-mediated transport"/>
    <property type="evidence" value="ECO:0007669"/>
    <property type="project" value="UniProtKB-ARBA"/>
</dbReference>
<dbReference type="Gene3D" id="1.10.220.20">
    <property type="match status" value="1"/>
</dbReference>
<protein>
    <recommendedName>
        <fullName evidence="2">SEC7 domain-containing protein</fullName>
    </recommendedName>
</protein>
<dbReference type="EMBL" id="JARJLG010000060">
    <property type="protein sequence ID" value="KAJ7756842.1"/>
    <property type="molecule type" value="Genomic_DNA"/>
</dbReference>
<dbReference type="GO" id="GO:0005085">
    <property type="term" value="F:guanyl-nucleotide exchange factor activity"/>
    <property type="evidence" value="ECO:0007669"/>
    <property type="project" value="InterPro"/>
</dbReference>
<evidence type="ECO:0000313" key="3">
    <source>
        <dbReference type="EMBL" id="KAJ7756842.1"/>
    </source>
</evidence>
<comment type="caution">
    <text evidence="3">The sequence shown here is derived from an EMBL/GenBank/DDBJ whole genome shotgun (WGS) entry which is preliminary data.</text>
</comment>
<dbReference type="GO" id="GO:0032012">
    <property type="term" value="P:regulation of ARF protein signal transduction"/>
    <property type="evidence" value="ECO:0007669"/>
    <property type="project" value="InterPro"/>
</dbReference>
<dbReference type="PANTHER" id="PTHR10663">
    <property type="entry name" value="GUANYL-NUCLEOTIDE EXCHANGE FACTOR"/>
    <property type="match status" value="1"/>
</dbReference>